<dbReference type="Proteomes" id="UP000719412">
    <property type="component" value="Unassembled WGS sequence"/>
</dbReference>
<evidence type="ECO:0000313" key="2">
    <source>
        <dbReference type="EMBL" id="KAH0815703.1"/>
    </source>
</evidence>
<feature type="compositionally biased region" description="Basic and acidic residues" evidence="1">
    <location>
        <begin position="123"/>
        <end position="139"/>
    </location>
</feature>
<protein>
    <submittedName>
        <fullName evidence="2">Uncharacterized protein</fullName>
    </submittedName>
</protein>
<gene>
    <name evidence="2" type="ORF">GEV33_007084</name>
</gene>
<reference evidence="2" key="1">
    <citation type="journal article" date="2020" name="J Insects Food Feed">
        <title>The yellow mealworm (Tenebrio molitor) genome: a resource for the emerging insects as food and feed industry.</title>
        <authorList>
            <person name="Eriksson T."/>
            <person name="Andere A."/>
            <person name="Kelstrup H."/>
            <person name="Emery V."/>
            <person name="Picard C."/>
        </authorList>
    </citation>
    <scope>NUCLEOTIDE SEQUENCE</scope>
    <source>
        <strain evidence="2">Stoneville</strain>
        <tissue evidence="2">Whole head</tissue>
    </source>
</reference>
<name>A0A8J6HLE0_TENMO</name>
<dbReference type="AlphaFoldDB" id="A0A8J6HLE0"/>
<evidence type="ECO:0000256" key="1">
    <source>
        <dbReference type="SAM" id="MobiDB-lite"/>
    </source>
</evidence>
<feature type="region of interest" description="Disordered" evidence="1">
    <location>
        <begin position="185"/>
        <end position="232"/>
    </location>
</feature>
<accession>A0A8J6HLE0</accession>
<dbReference type="EMBL" id="JABDTM020022726">
    <property type="protein sequence ID" value="KAH0815703.1"/>
    <property type="molecule type" value="Genomic_DNA"/>
</dbReference>
<feature type="compositionally biased region" description="Gly residues" evidence="1">
    <location>
        <begin position="185"/>
        <end position="195"/>
    </location>
</feature>
<feature type="compositionally biased region" description="Polar residues" evidence="1">
    <location>
        <begin position="203"/>
        <end position="212"/>
    </location>
</feature>
<proteinExistence type="predicted"/>
<sequence length="232" mass="25199">MKRVSSVLSPHSSTKQGPLNINNSYYLTLTGSDQFINCEQLAPLASTFHPIKSKFIALHPEQCVRNLDRKHGRGRSSKMRQTFEEIGTILQEREKVFLLSAGCRPASVDARPDADGSQLDGAARPERSKKYGKSSSREEIAGKMAEKVIEVAEMPGRFVGGPRVSDAPLQFVLFVCVYIYSGGDGGGGSSGGGSGRTRRDAPRNTNTSNTRSLPLPPDDQHLRRPQPPAPPP</sequence>
<comment type="caution">
    <text evidence="2">The sequence shown here is derived from an EMBL/GenBank/DDBJ whole genome shotgun (WGS) entry which is preliminary data.</text>
</comment>
<organism evidence="2 3">
    <name type="scientific">Tenebrio molitor</name>
    <name type="common">Yellow mealworm beetle</name>
    <dbReference type="NCBI Taxonomy" id="7067"/>
    <lineage>
        <taxon>Eukaryota</taxon>
        <taxon>Metazoa</taxon>
        <taxon>Ecdysozoa</taxon>
        <taxon>Arthropoda</taxon>
        <taxon>Hexapoda</taxon>
        <taxon>Insecta</taxon>
        <taxon>Pterygota</taxon>
        <taxon>Neoptera</taxon>
        <taxon>Endopterygota</taxon>
        <taxon>Coleoptera</taxon>
        <taxon>Polyphaga</taxon>
        <taxon>Cucujiformia</taxon>
        <taxon>Tenebrionidae</taxon>
        <taxon>Tenebrio</taxon>
    </lineage>
</organism>
<keyword evidence="3" id="KW-1185">Reference proteome</keyword>
<feature type="region of interest" description="Disordered" evidence="1">
    <location>
        <begin position="109"/>
        <end position="139"/>
    </location>
</feature>
<evidence type="ECO:0000313" key="3">
    <source>
        <dbReference type="Proteomes" id="UP000719412"/>
    </source>
</evidence>
<reference evidence="2" key="2">
    <citation type="submission" date="2021-08" db="EMBL/GenBank/DDBJ databases">
        <authorList>
            <person name="Eriksson T."/>
        </authorList>
    </citation>
    <scope>NUCLEOTIDE SEQUENCE</scope>
    <source>
        <strain evidence="2">Stoneville</strain>
        <tissue evidence="2">Whole head</tissue>
    </source>
</reference>